<evidence type="ECO:0000313" key="13">
    <source>
        <dbReference type="Proteomes" id="UP000735302"/>
    </source>
</evidence>
<evidence type="ECO:0000313" key="12">
    <source>
        <dbReference type="EMBL" id="GFO21191.1"/>
    </source>
</evidence>
<feature type="disulfide bond" evidence="8">
    <location>
        <begin position="324"/>
        <end position="333"/>
    </location>
</feature>
<dbReference type="InterPro" id="IPR051022">
    <property type="entry name" value="Notch_Cell-Fate_Det"/>
</dbReference>
<dbReference type="SMART" id="SM00181">
    <property type="entry name" value="EGF"/>
    <property type="match status" value="10"/>
</dbReference>
<comment type="subcellular location">
    <subcellularLocation>
        <location evidence="1">Membrane</location>
        <topology evidence="1">Single-pass type I membrane protein</topology>
    </subcellularLocation>
</comment>
<dbReference type="InterPro" id="IPR013032">
    <property type="entry name" value="EGF-like_CS"/>
</dbReference>
<dbReference type="PROSITE" id="PS00010">
    <property type="entry name" value="ASX_HYDROXYL"/>
    <property type="match status" value="4"/>
</dbReference>
<keyword evidence="13" id="KW-1185">Reference proteome</keyword>
<dbReference type="PROSITE" id="PS01186">
    <property type="entry name" value="EGF_2"/>
    <property type="match status" value="4"/>
</dbReference>
<feature type="domain" description="EGF-like" evidence="11">
    <location>
        <begin position="458"/>
        <end position="496"/>
    </location>
</feature>
<dbReference type="PROSITE" id="PS00022">
    <property type="entry name" value="EGF_1"/>
    <property type="match status" value="7"/>
</dbReference>
<evidence type="ECO:0000256" key="4">
    <source>
        <dbReference type="ARBA" id="ARBA00022737"/>
    </source>
</evidence>
<evidence type="ECO:0000259" key="11">
    <source>
        <dbReference type="PROSITE" id="PS50026"/>
    </source>
</evidence>
<feature type="disulfide bond" evidence="8">
    <location>
        <begin position="369"/>
        <end position="378"/>
    </location>
</feature>
<feature type="disulfide bond" evidence="8">
    <location>
        <begin position="97"/>
        <end position="106"/>
    </location>
</feature>
<organism evidence="12 13">
    <name type="scientific">Plakobranchus ocellatus</name>
    <dbReference type="NCBI Taxonomy" id="259542"/>
    <lineage>
        <taxon>Eukaryota</taxon>
        <taxon>Metazoa</taxon>
        <taxon>Spiralia</taxon>
        <taxon>Lophotrochozoa</taxon>
        <taxon>Mollusca</taxon>
        <taxon>Gastropoda</taxon>
        <taxon>Heterobranchia</taxon>
        <taxon>Euthyneura</taxon>
        <taxon>Panpulmonata</taxon>
        <taxon>Sacoglossa</taxon>
        <taxon>Placobranchoidea</taxon>
        <taxon>Plakobranchidae</taxon>
        <taxon>Plakobranchus</taxon>
    </lineage>
</organism>
<evidence type="ECO:0000256" key="7">
    <source>
        <dbReference type="ARBA" id="ARBA00023157"/>
    </source>
</evidence>
<evidence type="ECO:0000256" key="8">
    <source>
        <dbReference type="PROSITE-ProRule" id="PRU00076"/>
    </source>
</evidence>
<feature type="domain" description="EGF-like" evidence="11">
    <location>
        <begin position="381"/>
        <end position="418"/>
    </location>
</feature>
<dbReference type="FunFam" id="2.10.25.10:FF:000029">
    <property type="entry name" value="neurexin-1 isoform X1"/>
    <property type="match status" value="1"/>
</dbReference>
<comment type="caution">
    <text evidence="12">The sequence shown here is derived from an EMBL/GenBank/DDBJ whole genome shotgun (WGS) entry which is preliminary data.</text>
</comment>
<evidence type="ECO:0000256" key="5">
    <source>
        <dbReference type="ARBA" id="ARBA00022989"/>
    </source>
</evidence>
<feature type="disulfide bond" evidence="8">
    <location>
        <begin position="175"/>
        <end position="184"/>
    </location>
</feature>
<keyword evidence="5 9" id="KW-1133">Transmembrane helix</keyword>
<dbReference type="GO" id="GO:0016020">
    <property type="term" value="C:membrane"/>
    <property type="evidence" value="ECO:0007669"/>
    <property type="project" value="UniProtKB-SubCell"/>
</dbReference>
<dbReference type="PROSITE" id="PS50026">
    <property type="entry name" value="EGF_3"/>
    <property type="match status" value="9"/>
</dbReference>
<feature type="domain" description="EGF-like" evidence="11">
    <location>
        <begin position="26"/>
        <end position="62"/>
    </location>
</feature>
<dbReference type="AlphaFoldDB" id="A0AAV4BCW1"/>
<comment type="caution">
    <text evidence="8">Lacks conserved residue(s) required for the propagation of feature annotation.</text>
</comment>
<dbReference type="PANTHER" id="PTHR24049">
    <property type="entry name" value="CRUMBS FAMILY MEMBER"/>
    <property type="match status" value="1"/>
</dbReference>
<feature type="disulfide bond" evidence="8">
    <location>
        <begin position="447"/>
        <end position="456"/>
    </location>
</feature>
<dbReference type="Pfam" id="PF12661">
    <property type="entry name" value="hEGF"/>
    <property type="match status" value="1"/>
</dbReference>
<feature type="disulfide bond" evidence="8">
    <location>
        <begin position="52"/>
        <end position="61"/>
    </location>
</feature>
<evidence type="ECO:0000256" key="1">
    <source>
        <dbReference type="ARBA" id="ARBA00004479"/>
    </source>
</evidence>
<feature type="signal peptide" evidence="10">
    <location>
        <begin position="1"/>
        <end position="23"/>
    </location>
</feature>
<proteinExistence type="predicted"/>
<dbReference type="CDD" id="cd00054">
    <property type="entry name" value="EGF_CA"/>
    <property type="match status" value="3"/>
</dbReference>
<dbReference type="SUPFAM" id="SSF57196">
    <property type="entry name" value="EGF/Laminin"/>
    <property type="match status" value="8"/>
</dbReference>
<feature type="disulfide bond" evidence="8">
    <location>
        <begin position="154"/>
        <end position="164"/>
    </location>
</feature>
<dbReference type="GO" id="GO:0005509">
    <property type="term" value="F:calcium ion binding"/>
    <property type="evidence" value="ECO:0007669"/>
    <property type="project" value="InterPro"/>
</dbReference>
<name>A0AAV4BCW1_9GAST</name>
<reference evidence="12 13" key="1">
    <citation type="journal article" date="2021" name="Elife">
        <title>Chloroplast acquisition without the gene transfer in kleptoplastic sea slugs, Plakobranchus ocellatus.</title>
        <authorList>
            <person name="Maeda T."/>
            <person name="Takahashi S."/>
            <person name="Yoshida T."/>
            <person name="Shimamura S."/>
            <person name="Takaki Y."/>
            <person name="Nagai Y."/>
            <person name="Toyoda A."/>
            <person name="Suzuki Y."/>
            <person name="Arimoto A."/>
            <person name="Ishii H."/>
            <person name="Satoh N."/>
            <person name="Nishiyama T."/>
            <person name="Hasebe M."/>
            <person name="Maruyama T."/>
            <person name="Minagawa J."/>
            <person name="Obokata J."/>
            <person name="Shigenobu S."/>
        </authorList>
    </citation>
    <scope>NUCLEOTIDE SEQUENCE [LARGE SCALE GENOMIC DNA]</scope>
</reference>
<keyword evidence="7 8" id="KW-1015">Disulfide bond</keyword>
<evidence type="ECO:0000256" key="3">
    <source>
        <dbReference type="ARBA" id="ARBA00022692"/>
    </source>
</evidence>
<feature type="domain" description="EGF-like" evidence="11">
    <location>
        <begin position="150"/>
        <end position="185"/>
    </location>
</feature>
<feature type="disulfide bond" evidence="8">
    <location>
        <begin position="467"/>
        <end position="484"/>
    </location>
</feature>
<dbReference type="Gene3D" id="2.10.25.10">
    <property type="entry name" value="Laminin"/>
    <property type="match status" value="9"/>
</dbReference>
<keyword evidence="6 9" id="KW-0472">Membrane</keyword>
<evidence type="ECO:0000256" key="2">
    <source>
        <dbReference type="ARBA" id="ARBA00022536"/>
    </source>
</evidence>
<accession>A0AAV4BCW1</accession>
<keyword evidence="2 8" id="KW-0245">EGF-like domain</keyword>
<dbReference type="InterPro" id="IPR000742">
    <property type="entry name" value="EGF"/>
</dbReference>
<feature type="disulfide bond" evidence="8">
    <location>
        <begin position="486"/>
        <end position="495"/>
    </location>
</feature>
<feature type="domain" description="EGF-like" evidence="11">
    <location>
        <begin position="108"/>
        <end position="148"/>
    </location>
</feature>
<feature type="chain" id="PRO_5043506492" evidence="10">
    <location>
        <begin position="24"/>
        <end position="573"/>
    </location>
</feature>
<evidence type="ECO:0000256" key="9">
    <source>
        <dbReference type="SAM" id="Phobius"/>
    </source>
</evidence>
<dbReference type="InterPro" id="IPR018097">
    <property type="entry name" value="EGF_Ca-bd_CS"/>
</dbReference>
<keyword evidence="10" id="KW-0732">Signal</keyword>
<dbReference type="PROSITE" id="PS01187">
    <property type="entry name" value="EGF_CA"/>
    <property type="match status" value="3"/>
</dbReference>
<protein>
    <submittedName>
        <fullName evidence="12">Neurogenic locus notch homolog protein 1</fullName>
    </submittedName>
</protein>
<dbReference type="EMBL" id="BLXT01005251">
    <property type="protein sequence ID" value="GFO21191.1"/>
    <property type="molecule type" value="Genomic_DNA"/>
</dbReference>
<dbReference type="Proteomes" id="UP000735302">
    <property type="component" value="Unassembled WGS sequence"/>
</dbReference>
<dbReference type="InterPro" id="IPR001881">
    <property type="entry name" value="EGF-like_Ca-bd_dom"/>
</dbReference>
<feature type="domain" description="EGF-like" evidence="11">
    <location>
        <begin position="336"/>
        <end position="379"/>
    </location>
</feature>
<dbReference type="InterPro" id="IPR000152">
    <property type="entry name" value="EGF-type_Asp/Asn_hydroxyl_site"/>
</dbReference>
<dbReference type="Pfam" id="PF00008">
    <property type="entry name" value="EGF"/>
    <property type="match status" value="3"/>
</dbReference>
<feature type="domain" description="EGF-like" evidence="11">
    <location>
        <begin position="65"/>
        <end position="107"/>
    </location>
</feature>
<dbReference type="InterPro" id="IPR049883">
    <property type="entry name" value="NOTCH1_EGF-like"/>
</dbReference>
<keyword evidence="3 9" id="KW-0812">Transmembrane</keyword>
<evidence type="ECO:0000256" key="6">
    <source>
        <dbReference type="ARBA" id="ARBA00023136"/>
    </source>
</evidence>
<feature type="domain" description="EGF-like" evidence="11">
    <location>
        <begin position="294"/>
        <end position="334"/>
    </location>
</feature>
<evidence type="ECO:0000256" key="10">
    <source>
        <dbReference type="SAM" id="SignalP"/>
    </source>
</evidence>
<feature type="transmembrane region" description="Helical" evidence="9">
    <location>
        <begin position="509"/>
        <end position="533"/>
    </location>
</feature>
<dbReference type="SMART" id="SM00179">
    <property type="entry name" value="EGF_CA"/>
    <property type="match status" value="6"/>
</dbReference>
<keyword evidence="4" id="KW-0677">Repeat</keyword>
<dbReference type="Pfam" id="PF07645">
    <property type="entry name" value="EGF_CA"/>
    <property type="match status" value="2"/>
</dbReference>
<sequence>MVLRLTHLLLPLLLLLCVPLVRCQDPQNLCSDNLCENGAMCEDLGYDYSCNCTAEYTGWYCNVTLDQPCTNTSLPCQNGATCVDTGTPSTPGFKCQCPPQFEGPLCERDICADPKCDNGGTCRFDASSPDKYVCDCDRDRDFQGPTCSDIIPNCEGVNCNNGVCKDGVRNHTCVCNQGWNGASCDQKVDLCVSAAPICQHGSCVDGACLCDEDWTASSSSSFSSYSFSSSSSSSSSYLFSSSSFSSSLSSSSFFSSSSSSSSFSSSPLDFVNNTNSTSWWCQCPQFVEGQLCKIVGPCYDQPCIQGQFSVCEQSVENNTYTCICTAGWQGKNCSEDIDECTTNDPTDRHRCVAGNGDCVNFDGGYSCACNPGFTGPYCETDIDECEPAPCLHGGRCTDAVNNFTCDCSGTGYEGFTCDSDVDECKKNVTVCNLGNCSNQVPGYTCQCGDRWRGLHCERENPCYNISCQHGGTCQENVTAVEERCACADGYEGVLCEKASASSSGSSTDLGVIIGPIVGAVVLVIIIIVVIAFVMTARSKRATRGEYSPSAQETSGSRVELGNVLKKPPEERLI</sequence>
<feature type="domain" description="EGF-like" evidence="11">
    <location>
        <begin position="420"/>
        <end position="457"/>
    </location>
</feature>
<gene>
    <name evidence="12" type="ORF">PoB_004769600</name>
</gene>